<comment type="caution">
    <text evidence="20">The sequence shown here is derived from an EMBL/GenBank/DDBJ whole genome shotgun (WGS) entry which is preliminary data.</text>
</comment>
<comment type="subcellular location">
    <subcellularLocation>
        <location evidence="2 19">Cell membrane</location>
        <topology evidence="2 19">Multi-pass membrane protein</topology>
    </subcellularLocation>
</comment>
<dbReference type="EMBL" id="REGA01000003">
    <property type="protein sequence ID" value="RQG96624.1"/>
    <property type="molecule type" value="Genomic_DNA"/>
</dbReference>
<evidence type="ECO:0000313" key="20">
    <source>
        <dbReference type="EMBL" id="RQG96624.1"/>
    </source>
</evidence>
<evidence type="ECO:0000256" key="8">
    <source>
        <dbReference type="ARBA" id="ARBA00022573"/>
    </source>
</evidence>
<feature type="transmembrane region" description="Helical" evidence="19">
    <location>
        <begin position="172"/>
        <end position="194"/>
    </location>
</feature>
<evidence type="ECO:0000256" key="19">
    <source>
        <dbReference type="HAMAP-Rule" id="MF_00719"/>
    </source>
</evidence>
<comment type="similarity">
    <text evidence="4 19">Belongs to the CobS family.</text>
</comment>
<comment type="function">
    <text evidence="14 19">Joins adenosylcobinamide-GDP and alpha-ribazole to generate adenosylcobalamin (Ado-cobalamin). Also synthesizes adenosylcobalamin 5'-phosphate from adenosylcobinamide-GDP and alpha-ribazole 5'-phosphate.</text>
</comment>
<evidence type="ECO:0000256" key="17">
    <source>
        <dbReference type="ARBA" id="ARBA00048623"/>
    </source>
</evidence>
<comment type="cofactor">
    <cofactor evidence="1 19">
        <name>Mg(2+)</name>
        <dbReference type="ChEBI" id="CHEBI:18420"/>
    </cofactor>
</comment>
<dbReference type="HAMAP" id="MF_00719">
    <property type="entry name" value="CobS"/>
    <property type="match status" value="1"/>
</dbReference>
<proteinExistence type="inferred from homology"/>
<dbReference type="EC" id="2.7.8.26" evidence="5 19"/>
<evidence type="ECO:0000313" key="21">
    <source>
        <dbReference type="Proteomes" id="UP000282323"/>
    </source>
</evidence>
<protein>
    <recommendedName>
        <fullName evidence="6 19">Adenosylcobinamide-GDP ribazoletransferase</fullName>
        <ecNumber evidence="5 19">2.7.8.26</ecNumber>
    </recommendedName>
    <alternativeName>
        <fullName evidence="16 19">Cobalamin synthase</fullName>
    </alternativeName>
    <alternativeName>
        <fullName evidence="15 19">Cobalamin-5'-phosphate synthase</fullName>
    </alternativeName>
</protein>
<evidence type="ECO:0000256" key="10">
    <source>
        <dbReference type="ARBA" id="ARBA00022692"/>
    </source>
</evidence>
<dbReference type="OrthoDB" id="11748at2157"/>
<keyword evidence="8 19" id="KW-0169">Cobalamin biosynthesis</keyword>
<evidence type="ECO:0000256" key="1">
    <source>
        <dbReference type="ARBA" id="ARBA00001946"/>
    </source>
</evidence>
<evidence type="ECO:0000256" key="13">
    <source>
        <dbReference type="ARBA" id="ARBA00023136"/>
    </source>
</evidence>
<name>A0A3N6M7J7_NATCH</name>
<dbReference type="GO" id="GO:0009236">
    <property type="term" value="P:cobalamin biosynthetic process"/>
    <property type="evidence" value="ECO:0007669"/>
    <property type="project" value="UniProtKB-UniRule"/>
</dbReference>
<dbReference type="Pfam" id="PF02654">
    <property type="entry name" value="CobS"/>
    <property type="match status" value="1"/>
</dbReference>
<dbReference type="GO" id="GO:0005886">
    <property type="term" value="C:plasma membrane"/>
    <property type="evidence" value="ECO:0007669"/>
    <property type="project" value="UniProtKB-SubCell"/>
</dbReference>
<gene>
    <name evidence="19 20" type="primary">cobS</name>
    <name evidence="20" type="ORF">EA473_05820</name>
</gene>
<keyword evidence="10 19" id="KW-0812">Transmembrane</keyword>
<sequence>MIRRWLRATRGAVAFLTRLPVASREDHWEAFRSTPGAFPLVGLLTGATAAVPLLASGELSPATVAFGYLVAVYLVTGINHLDGVADVGDAVVVHGDVERRRAVLTDTTTGVGALLAVTVVIVGVALGGYGLAGTSPVVAVGVAVSVEVGAKLGMAAMACFGSAGYDGMGRQFTASSTPNGFVLPGAIVFAVVAFVWPHPAAIALCAAIGGTGLVWYWANRHLGGVSGDVFGAANEIGRVVGLHAGVIAWTLL</sequence>
<evidence type="ECO:0000256" key="16">
    <source>
        <dbReference type="ARBA" id="ARBA00032853"/>
    </source>
</evidence>
<dbReference type="PANTHER" id="PTHR34148">
    <property type="entry name" value="ADENOSYLCOBINAMIDE-GDP RIBAZOLETRANSFERASE"/>
    <property type="match status" value="1"/>
</dbReference>
<evidence type="ECO:0000256" key="7">
    <source>
        <dbReference type="ARBA" id="ARBA00022475"/>
    </source>
</evidence>
<reference evidence="20 21" key="1">
    <citation type="submission" date="2018-10" db="EMBL/GenBank/DDBJ databases">
        <title>Natrarchaeobius chitinivorans gen. nov., sp. nov., and Natrarchaeobius haloalkaliphilus sp. nov., alkaliphilic, chitin-utilizing haloarchaea from hypersaline alkaline lakes.</title>
        <authorList>
            <person name="Sorokin D.Y."/>
            <person name="Elcheninov A.G."/>
            <person name="Kostrikina N.A."/>
            <person name="Bale N.J."/>
            <person name="Sinninghe Damste J.S."/>
            <person name="Khijniak T.V."/>
            <person name="Kublanov I.V."/>
            <person name="Toshchakov S.V."/>
        </authorList>
    </citation>
    <scope>NUCLEOTIDE SEQUENCE [LARGE SCALE GENOMIC DNA]</scope>
    <source>
        <strain evidence="20 21">AArcht4T</strain>
    </source>
</reference>
<evidence type="ECO:0000256" key="12">
    <source>
        <dbReference type="ARBA" id="ARBA00022989"/>
    </source>
</evidence>
<dbReference type="NCBIfam" id="TIGR00317">
    <property type="entry name" value="cobS"/>
    <property type="match status" value="1"/>
</dbReference>
<evidence type="ECO:0000256" key="15">
    <source>
        <dbReference type="ARBA" id="ARBA00032605"/>
    </source>
</evidence>
<comment type="catalytic activity">
    <reaction evidence="18 19">
        <text>alpha-ribazole 5'-phosphate + adenosylcob(III)inamide-GDP = adenosylcob(III)alamin 5'-phosphate + GMP + H(+)</text>
        <dbReference type="Rhea" id="RHEA:23560"/>
        <dbReference type="ChEBI" id="CHEBI:15378"/>
        <dbReference type="ChEBI" id="CHEBI:57918"/>
        <dbReference type="ChEBI" id="CHEBI:58115"/>
        <dbReference type="ChEBI" id="CHEBI:60487"/>
        <dbReference type="ChEBI" id="CHEBI:60493"/>
        <dbReference type="EC" id="2.7.8.26"/>
    </reaction>
</comment>
<dbReference type="RefSeq" id="WP_124194698.1">
    <property type="nucleotide sequence ID" value="NZ_REGA01000003.1"/>
</dbReference>
<evidence type="ECO:0000256" key="14">
    <source>
        <dbReference type="ARBA" id="ARBA00025228"/>
    </source>
</evidence>
<keyword evidence="11 19" id="KW-0460">Magnesium</keyword>
<evidence type="ECO:0000256" key="4">
    <source>
        <dbReference type="ARBA" id="ARBA00010561"/>
    </source>
</evidence>
<comment type="catalytic activity">
    <reaction evidence="17 19">
        <text>alpha-ribazole + adenosylcob(III)inamide-GDP = adenosylcob(III)alamin + GMP + H(+)</text>
        <dbReference type="Rhea" id="RHEA:16049"/>
        <dbReference type="ChEBI" id="CHEBI:10329"/>
        <dbReference type="ChEBI" id="CHEBI:15378"/>
        <dbReference type="ChEBI" id="CHEBI:18408"/>
        <dbReference type="ChEBI" id="CHEBI:58115"/>
        <dbReference type="ChEBI" id="CHEBI:60487"/>
        <dbReference type="EC" id="2.7.8.26"/>
    </reaction>
</comment>
<evidence type="ECO:0000256" key="6">
    <source>
        <dbReference type="ARBA" id="ARBA00015850"/>
    </source>
</evidence>
<dbReference type="PANTHER" id="PTHR34148:SF1">
    <property type="entry name" value="ADENOSYLCOBINAMIDE-GDP RIBAZOLETRANSFERASE"/>
    <property type="match status" value="1"/>
</dbReference>
<accession>A0A3N6M7J7</accession>
<feature type="transmembrane region" description="Helical" evidence="19">
    <location>
        <begin position="137"/>
        <end position="160"/>
    </location>
</feature>
<evidence type="ECO:0000256" key="18">
    <source>
        <dbReference type="ARBA" id="ARBA00049504"/>
    </source>
</evidence>
<evidence type="ECO:0000256" key="5">
    <source>
        <dbReference type="ARBA" id="ARBA00013200"/>
    </source>
</evidence>
<organism evidence="20 21">
    <name type="scientific">Natrarchaeobius chitinivorans</name>
    <dbReference type="NCBI Taxonomy" id="1679083"/>
    <lineage>
        <taxon>Archaea</taxon>
        <taxon>Methanobacteriati</taxon>
        <taxon>Methanobacteriota</taxon>
        <taxon>Stenosarchaea group</taxon>
        <taxon>Halobacteria</taxon>
        <taxon>Halobacteriales</taxon>
        <taxon>Natrialbaceae</taxon>
        <taxon>Natrarchaeobius</taxon>
    </lineage>
</organism>
<evidence type="ECO:0000256" key="3">
    <source>
        <dbReference type="ARBA" id="ARBA00004663"/>
    </source>
</evidence>
<feature type="transmembrane region" description="Helical" evidence="19">
    <location>
        <begin position="200"/>
        <end position="218"/>
    </location>
</feature>
<dbReference type="AlphaFoldDB" id="A0A3N6M7J7"/>
<dbReference type="GO" id="GO:0008818">
    <property type="term" value="F:cobalamin 5'-phosphate synthase activity"/>
    <property type="evidence" value="ECO:0007669"/>
    <property type="project" value="UniProtKB-UniRule"/>
</dbReference>
<keyword evidence="13 19" id="KW-0472">Membrane</keyword>
<comment type="pathway">
    <text evidence="3 19">Cofactor biosynthesis; adenosylcobalamin biosynthesis; adenosylcobalamin from cob(II)yrinate a,c-diamide: step 7/7.</text>
</comment>
<evidence type="ECO:0000256" key="9">
    <source>
        <dbReference type="ARBA" id="ARBA00022679"/>
    </source>
</evidence>
<keyword evidence="7 19" id="KW-1003">Cell membrane</keyword>
<keyword evidence="21" id="KW-1185">Reference proteome</keyword>
<dbReference type="UniPathway" id="UPA00148">
    <property type="reaction ID" value="UER00238"/>
</dbReference>
<evidence type="ECO:0000256" key="2">
    <source>
        <dbReference type="ARBA" id="ARBA00004651"/>
    </source>
</evidence>
<dbReference type="Proteomes" id="UP000282323">
    <property type="component" value="Unassembled WGS sequence"/>
</dbReference>
<dbReference type="GO" id="GO:0051073">
    <property type="term" value="F:adenosylcobinamide-GDP ribazoletransferase activity"/>
    <property type="evidence" value="ECO:0007669"/>
    <property type="project" value="UniProtKB-UniRule"/>
</dbReference>
<keyword evidence="9 19" id="KW-0808">Transferase</keyword>
<feature type="transmembrane region" description="Helical" evidence="19">
    <location>
        <begin position="109"/>
        <end position="131"/>
    </location>
</feature>
<evidence type="ECO:0000256" key="11">
    <source>
        <dbReference type="ARBA" id="ARBA00022842"/>
    </source>
</evidence>
<dbReference type="InterPro" id="IPR003805">
    <property type="entry name" value="CobS"/>
</dbReference>
<keyword evidence="12 19" id="KW-1133">Transmembrane helix</keyword>